<comment type="caution">
    <text evidence="2">The sequence shown here is derived from an EMBL/GenBank/DDBJ whole genome shotgun (WGS) entry which is preliminary data.</text>
</comment>
<dbReference type="AlphaFoldDB" id="A0A0R1H040"/>
<organism evidence="2 3">
    <name type="scientific">Amylolactobacillus amylotrophicus DSM 20534</name>
    <dbReference type="NCBI Taxonomy" id="1423722"/>
    <lineage>
        <taxon>Bacteria</taxon>
        <taxon>Bacillati</taxon>
        <taxon>Bacillota</taxon>
        <taxon>Bacilli</taxon>
        <taxon>Lactobacillales</taxon>
        <taxon>Lactobacillaceae</taxon>
        <taxon>Amylolactobacillus</taxon>
    </lineage>
</organism>
<accession>A0A0R1H040</accession>
<keyword evidence="3" id="KW-1185">Reference proteome</keyword>
<evidence type="ECO:0000256" key="1">
    <source>
        <dbReference type="SAM" id="MobiDB-lite"/>
    </source>
</evidence>
<gene>
    <name evidence="2" type="ORF">FC62_GL001077</name>
</gene>
<reference evidence="2 3" key="1">
    <citation type="journal article" date="2015" name="Genome Announc.">
        <title>Expanding the biotechnology potential of lactobacilli through comparative genomics of 213 strains and associated genera.</title>
        <authorList>
            <person name="Sun Z."/>
            <person name="Harris H.M."/>
            <person name="McCann A."/>
            <person name="Guo C."/>
            <person name="Argimon S."/>
            <person name="Zhang W."/>
            <person name="Yang X."/>
            <person name="Jeffery I.B."/>
            <person name="Cooney J.C."/>
            <person name="Kagawa T.F."/>
            <person name="Liu W."/>
            <person name="Song Y."/>
            <person name="Salvetti E."/>
            <person name="Wrobel A."/>
            <person name="Rasinkangas P."/>
            <person name="Parkhill J."/>
            <person name="Rea M.C."/>
            <person name="O'Sullivan O."/>
            <person name="Ritari J."/>
            <person name="Douillard F.P."/>
            <person name="Paul Ross R."/>
            <person name="Yang R."/>
            <person name="Briner A.E."/>
            <person name="Felis G.E."/>
            <person name="de Vos W.M."/>
            <person name="Barrangou R."/>
            <person name="Klaenhammer T.R."/>
            <person name="Caufield P.W."/>
            <person name="Cui Y."/>
            <person name="Zhang H."/>
            <person name="O'Toole P.W."/>
        </authorList>
    </citation>
    <scope>NUCLEOTIDE SEQUENCE [LARGE SCALE GENOMIC DNA]</scope>
    <source>
        <strain evidence="2 3">DSM 20534</strain>
    </source>
</reference>
<evidence type="ECO:0000313" key="2">
    <source>
        <dbReference type="EMBL" id="KRK37747.1"/>
    </source>
</evidence>
<protein>
    <submittedName>
        <fullName evidence="2">Uncharacterized protein</fullName>
    </submittedName>
</protein>
<feature type="compositionally biased region" description="Basic residues" evidence="1">
    <location>
        <begin position="181"/>
        <end position="209"/>
    </location>
</feature>
<proteinExistence type="predicted"/>
<name>A0A0R1H040_9LACO</name>
<dbReference type="PATRIC" id="fig|1423722.3.peg.1099"/>
<sequence>MLNLKISALQIMDNIENGQFETMAETREDKQLEQADYDAQAGKMVDFIVDALNSGRLAQAQFAVTGAEPITFSLETNIINLPFANWKKINNFFTDEETPEVNVYFEMAADAINVSKFRIDELSSGDEFVEQAAQIKTDLAKLMPEKVAFVKENAKVLAQQAKEYEEARKVLEANKKAEAKAKKKKTTKKATTRKKTTKKAATKKTAAKKTVKETK</sequence>
<feature type="region of interest" description="Disordered" evidence="1">
    <location>
        <begin position="175"/>
        <end position="215"/>
    </location>
</feature>
<dbReference type="Proteomes" id="UP000050909">
    <property type="component" value="Unassembled WGS sequence"/>
</dbReference>
<dbReference type="EMBL" id="AZCV01000003">
    <property type="protein sequence ID" value="KRK37747.1"/>
    <property type="molecule type" value="Genomic_DNA"/>
</dbReference>
<evidence type="ECO:0000313" key="3">
    <source>
        <dbReference type="Proteomes" id="UP000050909"/>
    </source>
</evidence>